<dbReference type="RefSeq" id="WP_186866288.1">
    <property type="nucleotide sequence ID" value="NZ_JACOPH010000002.1"/>
</dbReference>
<dbReference type="PROSITE" id="PS51257">
    <property type="entry name" value="PROKAR_LIPOPROTEIN"/>
    <property type="match status" value="1"/>
</dbReference>
<protein>
    <submittedName>
        <fullName evidence="2">ABC transporter substrate-binding protein</fullName>
    </submittedName>
</protein>
<evidence type="ECO:0000313" key="2">
    <source>
        <dbReference type="EMBL" id="MBC5713325.1"/>
    </source>
</evidence>
<comment type="caution">
    <text evidence="2">The sequence shown here is derived from an EMBL/GenBank/DDBJ whole genome shotgun (WGS) entry which is preliminary data.</text>
</comment>
<dbReference type="CDD" id="cd06325">
    <property type="entry name" value="PBP1_ABC_unchar_transporter"/>
    <property type="match status" value="1"/>
</dbReference>
<keyword evidence="3" id="KW-1185">Reference proteome</keyword>
<gene>
    <name evidence="2" type="ORF">H8S17_03710</name>
</gene>
<feature type="chain" id="PRO_5038889892" evidence="1">
    <location>
        <begin position="21"/>
        <end position="359"/>
    </location>
</feature>
<organism evidence="2 3">
    <name type="scientific">Roseburia zhanii</name>
    <dbReference type="NCBI Taxonomy" id="2763064"/>
    <lineage>
        <taxon>Bacteria</taxon>
        <taxon>Bacillati</taxon>
        <taxon>Bacillota</taxon>
        <taxon>Clostridia</taxon>
        <taxon>Lachnospirales</taxon>
        <taxon>Lachnospiraceae</taxon>
        <taxon>Roseburia</taxon>
    </lineage>
</organism>
<keyword evidence="1" id="KW-0732">Signal</keyword>
<feature type="signal peptide" evidence="1">
    <location>
        <begin position="1"/>
        <end position="20"/>
    </location>
</feature>
<dbReference type="Pfam" id="PF04392">
    <property type="entry name" value="ABC_sub_bind"/>
    <property type="match status" value="1"/>
</dbReference>
<evidence type="ECO:0000256" key="1">
    <source>
        <dbReference type="SAM" id="SignalP"/>
    </source>
</evidence>
<dbReference type="InterPro" id="IPR028082">
    <property type="entry name" value="Peripla_BP_I"/>
</dbReference>
<dbReference type="Proteomes" id="UP000606720">
    <property type="component" value="Unassembled WGS sequence"/>
</dbReference>
<dbReference type="InterPro" id="IPR007487">
    <property type="entry name" value="ABC_transpt-TYRBP-like"/>
</dbReference>
<dbReference type="EMBL" id="JACOPH010000002">
    <property type="protein sequence ID" value="MBC5713325.1"/>
    <property type="molecule type" value="Genomic_DNA"/>
</dbReference>
<name>A0A923LN63_9FIRM</name>
<dbReference type="PANTHER" id="PTHR35271">
    <property type="entry name" value="ABC TRANSPORTER, SUBSTRATE-BINDING LIPOPROTEIN-RELATED"/>
    <property type="match status" value="1"/>
</dbReference>
<dbReference type="SUPFAM" id="SSF53822">
    <property type="entry name" value="Periplasmic binding protein-like I"/>
    <property type="match status" value="1"/>
</dbReference>
<sequence>MKRKALGIVLTMATVMSMFAGCGSNAGTTDVAQTDTATETAAPEKTTDGNVYKVGIVQYVDDASLNQIESAIEKELDAKAEELGVTFDYADYTFNGQADSTTLNQIATELVADNVDVIIPIATPAAMIMQAATEDNQIPVVFSAVSDPVGAGLVDSLDAPGSNITGTSDALNTQAVMDLMFAADEDIKKVGILYDKSQDSSKTPVEDAIAYCTDKGVEVIEKTGTTNDEISLAADALVAAGVDAVFTPTDNTVMTAELAIYEKFTDAKIPHYTGADSFALNGAFLGYGVNYEELGTKTADMAAEVLVNGKKPAEFAVELLDNGIATVNTDTAAAIGLDYSKFSDMCEAVKETATNEEFE</sequence>
<dbReference type="PANTHER" id="PTHR35271:SF1">
    <property type="entry name" value="ABC TRANSPORTER, SUBSTRATE-BINDING LIPOPROTEIN"/>
    <property type="match status" value="1"/>
</dbReference>
<proteinExistence type="predicted"/>
<dbReference type="AlphaFoldDB" id="A0A923LN63"/>
<evidence type="ECO:0000313" key="3">
    <source>
        <dbReference type="Proteomes" id="UP000606720"/>
    </source>
</evidence>
<dbReference type="Gene3D" id="3.40.50.2300">
    <property type="match status" value="2"/>
</dbReference>
<accession>A0A923LN63</accession>
<reference evidence="2" key="1">
    <citation type="submission" date="2020-08" db="EMBL/GenBank/DDBJ databases">
        <title>Genome public.</title>
        <authorList>
            <person name="Liu C."/>
            <person name="Sun Q."/>
        </authorList>
    </citation>
    <scope>NUCLEOTIDE SEQUENCE</scope>
    <source>
        <strain evidence="2">BX1005</strain>
    </source>
</reference>